<dbReference type="SMART" id="SM00343">
    <property type="entry name" value="ZnF_C2HC"/>
    <property type="match status" value="1"/>
</dbReference>
<evidence type="ECO:0000259" key="4">
    <source>
        <dbReference type="PROSITE" id="PS50158"/>
    </source>
</evidence>
<feature type="coiled-coil region" evidence="2">
    <location>
        <begin position="204"/>
        <end position="245"/>
    </location>
</feature>
<accession>A0A388KPD3</accession>
<proteinExistence type="predicted"/>
<evidence type="ECO:0000313" key="6">
    <source>
        <dbReference type="Proteomes" id="UP000265515"/>
    </source>
</evidence>
<keyword evidence="1" id="KW-0862">Zinc</keyword>
<feature type="region of interest" description="Disordered" evidence="3">
    <location>
        <begin position="99"/>
        <end position="143"/>
    </location>
</feature>
<keyword evidence="1" id="KW-0863">Zinc-finger</keyword>
<dbReference type="Gramene" id="GBG71911">
    <property type="protein sequence ID" value="GBG71911"/>
    <property type="gene ID" value="CBR_g10847"/>
</dbReference>
<evidence type="ECO:0000256" key="2">
    <source>
        <dbReference type="SAM" id="Coils"/>
    </source>
</evidence>
<evidence type="ECO:0000313" key="5">
    <source>
        <dbReference type="EMBL" id="GBG71911.1"/>
    </source>
</evidence>
<dbReference type="InterPro" id="IPR001878">
    <property type="entry name" value="Znf_CCHC"/>
</dbReference>
<dbReference type="AlphaFoldDB" id="A0A388KPD3"/>
<dbReference type="Pfam" id="PF00098">
    <property type="entry name" value="zf-CCHC"/>
    <property type="match status" value="1"/>
</dbReference>
<feature type="region of interest" description="Disordered" evidence="3">
    <location>
        <begin position="339"/>
        <end position="362"/>
    </location>
</feature>
<name>A0A388KPD3_CHABU</name>
<dbReference type="InterPro" id="IPR036875">
    <property type="entry name" value="Znf_CCHC_sf"/>
</dbReference>
<sequence>MATNDNNRYFDNRSCYNCGQTGHISRYCPLLDKRTNLPPSSSTAIVTARPLLTFPAGSSTGANSGSSNYSGQQSGQYSDRGWLRNRVFTLEGIVSKIKEKHDADEAKEQVAKEEEQSKMKEKEDEDRRSHEKLEREERQSKMRQDLNSRWEMVCQKIDKKDKECNEVAKLREEIAKLTQRNNAGEPSTSVMKPSVDFDFVERLKQEQEELRAIADKRFAMLEEKISGLVKEKNEVEADAELWKAEALRQGNKRGSIAIATPDTEARVRQRGTPCRPPTDYRVNPTLKGIVDRPNLEVNAVKELRFKDAHDKIEAEKEVERLKEAMARLEMVREKATNLKSKVDDATGPSAKKASGTSAKKKMCVVSPAESVDEREAFARMQRKQLKLNKEQVVAICDKEGITFTKL</sequence>
<dbReference type="SUPFAM" id="SSF57756">
    <property type="entry name" value="Retrovirus zinc finger-like domains"/>
    <property type="match status" value="1"/>
</dbReference>
<reference evidence="5 6" key="1">
    <citation type="journal article" date="2018" name="Cell">
        <title>The Chara Genome: Secondary Complexity and Implications for Plant Terrestrialization.</title>
        <authorList>
            <person name="Nishiyama T."/>
            <person name="Sakayama H."/>
            <person name="Vries J.D."/>
            <person name="Buschmann H."/>
            <person name="Saint-Marcoux D."/>
            <person name="Ullrich K.K."/>
            <person name="Haas F.B."/>
            <person name="Vanderstraeten L."/>
            <person name="Becker D."/>
            <person name="Lang D."/>
            <person name="Vosolsobe S."/>
            <person name="Rombauts S."/>
            <person name="Wilhelmsson P.K.I."/>
            <person name="Janitza P."/>
            <person name="Kern R."/>
            <person name="Heyl A."/>
            <person name="Rumpler F."/>
            <person name="Villalobos L.I.A.C."/>
            <person name="Clay J.M."/>
            <person name="Skokan R."/>
            <person name="Toyoda A."/>
            <person name="Suzuki Y."/>
            <person name="Kagoshima H."/>
            <person name="Schijlen E."/>
            <person name="Tajeshwar N."/>
            <person name="Catarino B."/>
            <person name="Hetherington A.J."/>
            <person name="Saltykova A."/>
            <person name="Bonnot C."/>
            <person name="Breuninger H."/>
            <person name="Symeonidi A."/>
            <person name="Radhakrishnan G.V."/>
            <person name="Van Nieuwerburgh F."/>
            <person name="Deforce D."/>
            <person name="Chang C."/>
            <person name="Karol K.G."/>
            <person name="Hedrich R."/>
            <person name="Ulvskov P."/>
            <person name="Glockner G."/>
            <person name="Delwiche C.F."/>
            <person name="Petrasek J."/>
            <person name="Van de Peer Y."/>
            <person name="Friml J."/>
            <person name="Beilby M."/>
            <person name="Dolan L."/>
            <person name="Kohara Y."/>
            <person name="Sugano S."/>
            <person name="Fujiyama A."/>
            <person name="Delaux P.-M."/>
            <person name="Quint M."/>
            <person name="TheiBen G."/>
            <person name="Hagemann M."/>
            <person name="Harholt J."/>
            <person name="Dunand C."/>
            <person name="Zachgo S."/>
            <person name="Langdale J."/>
            <person name="Maumus F."/>
            <person name="Straeten D.V.D."/>
            <person name="Gould S.B."/>
            <person name="Rensing S.A."/>
        </authorList>
    </citation>
    <scope>NUCLEOTIDE SEQUENCE [LARGE SCALE GENOMIC DNA]</scope>
    <source>
        <strain evidence="5 6">S276</strain>
    </source>
</reference>
<keyword evidence="6" id="KW-1185">Reference proteome</keyword>
<dbReference type="PROSITE" id="PS50158">
    <property type="entry name" value="ZF_CCHC"/>
    <property type="match status" value="1"/>
</dbReference>
<organism evidence="5 6">
    <name type="scientific">Chara braunii</name>
    <name type="common">Braun's stonewort</name>
    <dbReference type="NCBI Taxonomy" id="69332"/>
    <lineage>
        <taxon>Eukaryota</taxon>
        <taxon>Viridiplantae</taxon>
        <taxon>Streptophyta</taxon>
        <taxon>Charophyceae</taxon>
        <taxon>Charales</taxon>
        <taxon>Characeae</taxon>
        <taxon>Chara</taxon>
    </lineage>
</organism>
<dbReference type="OrthoDB" id="6361509at2759"/>
<feature type="domain" description="CCHC-type" evidence="4">
    <location>
        <begin position="15"/>
        <end position="29"/>
    </location>
</feature>
<keyword evidence="2" id="KW-0175">Coiled coil</keyword>
<dbReference type="GO" id="GO:0008270">
    <property type="term" value="F:zinc ion binding"/>
    <property type="evidence" value="ECO:0007669"/>
    <property type="project" value="UniProtKB-KW"/>
</dbReference>
<evidence type="ECO:0000256" key="3">
    <source>
        <dbReference type="SAM" id="MobiDB-lite"/>
    </source>
</evidence>
<keyword evidence="1" id="KW-0479">Metal-binding</keyword>
<evidence type="ECO:0000256" key="1">
    <source>
        <dbReference type="PROSITE-ProRule" id="PRU00047"/>
    </source>
</evidence>
<dbReference type="Gene3D" id="4.10.60.10">
    <property type="entry name" value="Zinc finger, CCHC-type"/>
    <property type="match status" value="1"/>
</dbReference>
<dbReference type="GO" id="GO:0003676">
    <property type="term" value="F:nucleic acid binding"/>
    <property type="evidence" value="ECO:0007669"/>
    <property type="project" value="InterPro"/>
</dbReference>
<feature type="region of interest" description="Disordered" evidence="3">
    <location>
        <begin position="57"/>
        <end position="77"/>
    </location>
</feature>
<dbReference type="Proteomes" id="UP000265515">
    <property type="component" value="Unassembled WGS sequence"/>
</dbReference>
<protein>
    <recommendedName>
        <fullName evidence="4">CCHC-type domain-containing protein</fullName>
    </recommendedName>
</protein>
<gene>
    <name evidence="5" type="ORF">CBR_g10847</name>
</gene>
<dbReference type="EMBL" id="BFEA01000155">
    <property type="protein sequence ID" value="GBG71911.1"/>
    <property type="molecule type" value="Genomic_DNA"/>
</dbReference>
<comment type="caution">
    <text evidence="5">The sequence shown here is derived from an EMBL/GenBank/DDBJ whole genome shotgun (WGS) entry which is preliminary data.</text>
</comment>